<evidence type="ECO:0000256" key="1">
    <source>
        <dbReference type="SAM" id="MobiDB-lite"/>
    </source>
</evidence>
<dbReference type="RefSeq" id="XP_013427631.1">
    <property type="nucleotide sequence ID" value="XM_013572177.1"/>
</dbReference>
<feature type="region of interest" description="Disordered" evidence="1">
    <location>
        <begin position="1"/>
        <end position="113"/>
    </location>
</feature>
<evidence type="ECO:0000313" key="2">
    <source>
        <dbReference type="EMBL" id="KEQ73329.1"/>
    </source>
</evidence>
<protein>
    <submittedName>
        <fullName evidence="2">Uncharacterized protein</fullName>
    </submittedName>
</protein>
<organism evidence="2 3">
    <name type="scientific">Aureobasidium namibiae CBS 147.97</name>
    <dbReference type="NCBI Taxonomy" id="1043004"/>
    <lineage>
        <taxon>Eukaryota</taxon>
        <taxon>Fungi</taxon>
        <taxon>Dikarya</taxon>
        <taxon>Ascomycota</taxon>
        <taxon>Pezizomycotina</taxon>
        <taxon>Dothideomycetes</taxon>
        <taxon>Dothideomycetidae</taxon>
        <taxon>Dothideales</taxon>
        <taxon>Saccotheciaceae</taxon>
        <taxon>Aureobasidium</taxon>
    </lineage>
</organism>
<reference evidence="2 3" key="1">
    <citation type="journal article" date="2014" name="BMC Genomics">
        <title>Genome sequencing of four Aureobasidium pullulans varieties: biotechnological potential, stress tolerance, and description of new species.</title>
        <authorList>
            <person name="Gostin Ar C."/>
            <person name="Ohm R.A."/>
            <person name="Kogej T."/>
            <person name="Sonjak S."/>
            <person name="Turk M."/>
            <person name="Zajc J."/>
            <person name="Zalar P."/>
            <person name="Grube M."/>
            <person name="Sun H."/>
            <person name="Han J."/>
            <person name="Sharma A."/>
            <person name="Chiniquy J."/>
            <person name="Ngan C.Y."/>
            <person name="Lipzen A."/>
            <person name="Barry K."/>
            <person name="Grigoriev I.V."/>
            <person name="Gunde-Cimerman N."/>
        </authorList>
    </citation>
    <scope>NUCLEOTIDE SEQUENCE [LARGE SCALE GENOMIC DNA]</scope>
    <source>
        <strain evidence="2 3">CBS 147.97</strain>
    </source>
</reference>
<dbReference type="EMBL" id="KL584709">
    <property type="protein sequence ID" value="KEQ73329.1"/>
    <property type="molecule type" value="Genomic_DNA"/>
</dbReference>
<dbReference type="GeneID" id="25413563"/>
<gene>
    <name evidence="2" type="ORF">M436DRAFT_63644</name>
</gene>
<evidence type="ECO:0000313" key="3">
    <source>
        <dbReference type="Proteomes" id="UP000027730"/>
    </source>
</evidence>
<dbReference type="AlphaFoldDB" id="A0A074WP09"/>
<keyword evidence="3" id="KW-1185">Reference proteome</keyword>
<feature type="compositionally biased region" description="Basic and acidic residues" evidence="1">
    <location>
        <begin position="35"/>
        <end position="46"/>
    </location>
</feature>
<proteinExistence type="predicted"/>
<dbReference type="Proteomes" id="UP000027730">
    <property type="component" value="Unassembled WGS sequence"/>
</dbReference>
<feature type="compositionally biased region" description="Acidic residues" evidence="1">
    <location>
        <begin position="100"/>
        <end position="113"/>
    </location>
</feature>
<dbReference type="OrthoDB" id="3933801at2759"/>
<accession>A0A074WP09</accession>
<feature type="compositionally biased region" description="Low complexity" evidence="1">
    <location>
        <begin position="62"/>
        <end position="78"/>
    </location>
</feature>
<name>A0A074WP09_9PEZI</name>
<sequence>MTSSERSSEEQQPIVAPPHRVSIGRGGRGNMIGPEEIKYELKKASSSDEYDALAEHNHRRSSSSWSLHSSSSQGTSKTESLKDFFRRGSQSKRKSTSQDEIAEGEEGDGELKA</sequence>
<dbReference type="HOGENOM" id="CLU_2133035_0_0_1"/>